<evidence type="ECO:0000256" key="2">
    <source>
        <dbReference type="ARBA" id="ARBA00023125"/>
    </source>
</evidence>
<keyword evidence="2 3" id="KW-0238">DNA-binding</keyword>
<sequence>MSNVSNEFMDEHFYSNCTHSSDTMTNSGSDDSYQAVEWKNVIPEKWDCELVQNYIAHILYRNEFDNDRIVITQDKFRECNGQKLMRMQHHDFIQLDPDSGTVIYREFQELNRSIPNYPPDPDSSDYPTSHYIPTAPHTITKTARSKREPAAKKPRTPSTRGRKPGQLSKGNHLWEFLRDLLNDDRSNPHLLKWVNREEGIFRIVKSEQVAKFWGDKKKRPKMSYEKMSRAIRFCRDVGYFGEVPKNVGHPKKLIFKFGNKAHGWDKKDPNANLDFLKNISY</sequence>
<reference evidence="6 7" key="1">
    <citation type="submission" date="2020-08" db="EMBL/GenBank/DDBJ databases">
        <authorList>
            <person name="Hejnol A."/>
        </authorList>
    </citation>
    <scope>NUCLEOTIDE SEQUENCE [LARGE SCALE GENOMIC DNA]</scope>
</reference>
<accession>A0A7I8VQU3</accession>
<feature type="domain" description="ETS" evidence="5">
    <location>
        <begin position="171"/>
        <end position="258"/>
    </location>
</feature>
<dbReference type="InterPro" id="IPR013761">
    <property type="entry name" value="SAM/pointed_sf"/>
</dbReference>
<evidence type="ECO:0000256" key="1">
    <source>
        <dbReference type="ARBA" id="ARBA00005562"/>
    </source>
</evidence>
<keyword evidence="3" id="KW-0539">Nucleus</keyword>
<comment type="caution">
    <text evidence="6">The sequence shown here is derived from an EMBL/GenBank/DDBJ whole genome shotgun (WGS) entry which is preliminary data.</text>
</comment>
<dbReference type="InterPro" id="IPR003118">
    <property type="entry name" value="Pointed_dom"/>
</dbReference>
<dbReference type="PANTHER" id="PTHR11849:SF190">
    <property type="entry name" value="ETS-DOMAIN PROTEIN"/>
    <property type="match status" value="1"/>
</dbReference>
<dbReference type="Gene3D" id="1.10.150.50">
    <property type="entry name" value="Transcription Factor, Ets-1"/>
    <property type="match status" value="1"/>
</dbReference>
<feature type="region of interest" description="Disordered" evidence="4">
    <location>
        <begin position="113"/>
        <end position="168"/>
    </location>
</feature>
<comment type="similarity">
    <text evidence="1 3">Belongs to the ETS family.</text>
</comment>
<evidence type="ECO:0000256" key="3">
    <source>
        <dbReference type="RuleBase" id="RU004019"/>
    </source>
</evidence>
<dbReference type="PANTHER" id="PTHR11849">
    <property type="entry name" value="ETS"/>
    <property type="match status" value="1"/>
</dbReference>
<dbReference type="SMART" id="SM00413">
    <property type="entry name" value="ETS"/>
    <property type="match status" value="1"/>
</dbReference>
<dbReference type="PRINTS" id="PR00454">
    <property type="entry name" value="ETSDOMAIN"/>
</dbReference>
<evidence type="ECO:0000313" key="6">
    <source>
        <dbReference type="EMBL" id="CAD5118098.1"/>
    </source>
</evidence>
<protein>
    <submittedName>
        <fullName evidence="6">DgyrCDS6837</fullName>
    </submittedName>
</protein>
<dbReference type="GO" id="GO:0005634">
    <property type="term" value="C:nucleus"/>
    <property type="evidence" value="ECO:0007669"/>
    <property type="project" value="UniProtKB-SubCell"/>
</dbReference>
<dbReference type="InterPro" id="IPR000418">
    <property type="entry name" value="Ets_dom"/>
</dbReference>
<dbReference type="InterPro" id="IPR046328">
    <property type="entry name" value="ETS_fam"/>
</dbReference>
<dbReference type="EMBL" id="CAJFCJ010000008">
    <property type="protein sequence ID" value="CAD5118098.1"/>
    <property type="molecule type" value="Genomic_DNA"/>
</dbReference>
<comment type="subcellular location">
    <subcellularLocation>
        <location evidence="3">Nucleus</location>
    </subcellularLocation>
</comment>
<dbReference type="InterPro" id="IPR036390">
    <property type="entry name" value="WH_DNA-bd_sf"/>
</dbReference>
<gene>
    <name evidence="6" type="ORF">DGYR_LOCUS6532</name>
</gene>
<evidence type="ECO:0000256" key="4">
    <source>
        <dbReference type="SAM" id="MobiDB-lite"/>
    </source>
</evidence>
<evidence type="ECO:0000313" key="7">
    <source>
        <dbReference type="Proteomes" id="UP000549394"/>
    </source>
</evidence>
<dbReference type="Pfam" id="PF00178">
    <property type="entry name" value="Ets"/>
    <property type="match status" value="1"/>
</dbReference>
<name>A0A7I8VQU3_9ANNE</name>
<dbReference type="SUPFAM" id="SSF46785">
    <property type="entry name" value="Winged helix' DNA-binding domain"/>
    <property type="match status" value="1"/>
</dbReference>
<dbReference type="GO" id="GO:0043565">
    <property type="term" value="F:sequence-specific DNA binding"/>
    <property type="evidence" value="ECO:0007669"/>
    <property type="project" value="InterPro"/>
</dbReference>
<dbReference type="Pfam" id="PF02198">
    <property type="entry name" value="SAM_PNT"/>
    <property type="match status" value="1"/>
</dbReference>
<dbReference type="GO" id="GO:0000981">
    <property type="term" value="F:DNA-binding transcription factor activity, RNA polymerase II-specific"/>
    <property type="evidence" value="ECO:0007669"/>
    <property type="project" value="TreeGrafter"/>
</dbReference>
<evidence type="ECO:0000259" key="5">
    <source>
        <dbReference type="PROSITE" id="PS50061"/>
    </source>
</evidence>
<feature type="compositionally biased region" description="Basic residues" evidence="4">
    <location>
        <begin position="152"/>
        <end position="163"/>
    </location>
</feature>
<dbReference type="Proteomes" id="UP000549394">
    <property type="component" value="Unassembled WGS sequence"/>
</dbReference>
<dbReference type="SUPFAM" id="SSF47769">
    <property type="entry name" value="SAM/Pointed domain"/>
    <property type="match status" value="1"/>
</dbReference>
<dbReference type="OrthoDB" id="5961210at2759"/>
<keyword evidence="7" id="KW-1185">Reference proteome</keyword>
<proteinExistence type="inferred from homology"/>
<dbReference type="GO" id="GO:0030154">
    <property type="term" value="P:cell differentiation"/>
    <property type="evidence" value="ECO:0007669"/>
    <property type="project" value="TreeGrafter"/>
</dbReference>
<dbReference type="InterPro" id="IPR036388">
    <property type="entry name" value="WH-like_DNA-bd_sf"/>
</dbReference>
<dbReference type="PROSITE" id="PS50061">
    <property type="entry name" value="ETS_DOMAIN_3"/>
    <property type="match status" value="1"/>
</dbReference>
<dbReference type="AlphaFoldDB" id="A0A7I8VQU3"/>
<dbReference type="Gene3D" id="1.10.10.10">
    <property type="entry name" value="Winged helix-like DNA-binding domain superfamily/Winged helix DNA-binding domain"/>
    <property type="match status" value="1"/>
</dbReference>
<organism evidence="6 7">
    <name type="scientific">Dimorphilus gyrociliatus</name>
    <dbReference type="NCBI Taxonomy" id="2664684"/>
    <lineage>
        <taxon>Eukaryota</taxon>
        <taxon>Metazoa</taxon>
        <taxon>Spiralia</taxon>
        <taxon>Lophotrochozoa</taxon>
        <taxon>Annelida</taxon>
        <taxon>Polychaeta</taxon>
        <taxon>Polychaeta incertae sedis</taxon>
        <taxon>Dinophilidae</taxon>
        <taxon>Dimorphilus</taxon>
    </lineage>
</organism>